<sequence>MNVLNDMNSTKESWNVVVRVLRLWCVQDFTKQKIPFFIRDGATRSTNIIGILTERELTKEGKVTKMNVISIDCDGFRIQCTLFGTYVDKLNAFLSTGEVDNAVISIEFAKVKFFRDNIYVQNCIDCTRVEYNVLTEEALLLKKSQLCESSKQIPEDEFHQTTTRNTIAGLKDCREVNTFIVLATIKHVVDDDDWWYTACICNKTVYPDSKMFFCEKCNKHVIKVTLRYKVQLRVIDDTDSTTFMLFDREASSLLSKSCVEMFESHDKNGNLPNEFAQILEKKVLFKVDSKMDKGFRFEQTFRVKKLCG</sequence>
<dbReference type="Proteomes" id="UP000000226">
    <property type="component" value="Unassembled WGS sequence"/>
</dbReference>
<proteinExistence type="predicted"/>
<protein>
    <submittedName>
        <fullName evidence="1">Uncharacterized protein</fullName>
    </submittedName>
</protein>
<evidence type="ECO:0000313" key="2">
    <source>
        <dbReference type="Proteomes" id="UP000000226"/>
    </source>
</evidence>
<gene>
    <name evidence="1" type="ORF">PHAVU_L003637</name>
</gene>
<name>A0ACC3P1K8_PHAVU</name>
<evidence type="ECO:0000313" key="1">
    <source>
        <dbReference type="EMBL" id="KAK6646240.1"/>
    </source>
</evidence>
<accession>A0ACC3P1K8</accession>
<reference evidence="1" key="1">
    <citation type="submission" date="2023-07" db="EMBL/GenBank/DDBJ databases">
        <title>WGS assembly of Phaseolus vulgaris.</title>
        <authorList>
            <person name="Schmutz J."/>
            <person name="Mcclean P."/>
            <person name="Shu S."/>
            <person name="Cregan P."/>
            <person name="Rokhsar D."/>
            <person name="Jackson S."/>
        </authorList>
    </citation>
    <scope>NUCLEOTIDE SEQUENCE</scope>
</reference>
<organism evidence="1 2">
    <name type="scientific">Phaseolus vulgaris</name>
    <name type="common">Kidney bean</name>
    <name type="synonym">French bean</name>
    <dbReference type="NCBI Taxonomy" id="3885"/>
    <lineage>
        <taxon>Eukaryota</taxon>
        <taxon>Viridiplantae</taxon>
        <taxon>Streptophyta</taxon>
        <taxon>Embryophyta</taxon>
        <taxon>Tracheophyta</taxon>
        <taxon>Spermatophyta</taxon>
        <taxon>Magnoliopsida</taxon>
        <taxon>eudicotyledons</taxon>
        <taxon>Gunneridae</taxon>
        <taxon>Pentapetalae</taxon>
        <taxon>rosids</taxon>
        <taxon>fabids</taxon>
        <taxon>Fabales</taxon>
        <taxon>Fabaceae</taxon>
        <taxon>Papilionoideae</taxon>
        <taxon>50 kb inversion clade</taxon>
        <taxon>NPAAA clade</taxon>
        <taxon>indigoferoid/millettioid clade</taxon>
        <taxon>Phaseoleae</taxon>
        <taxon>Phaseolus</taxon>
    </lineage>
</organism>
<dbReference type="EMBL" id="MU967755">
    <property type="protein sequence ID" value="KAK6646240.1"/>
    <property type="molecule type" value="Genomic_DNA"/>
</dbReference>
<comment type="caution">
    <text evidence="1">The sequence shown here is derived from an EMBL/GenBank/DDBJ whole genome shotgun (WGS) entry which is preliminary data.</text>
</comment>
<keyword evidence="2" id="KW-1185">Reference proteome</keyword>